<reference evidence="7 13" key="2">
    <citation type="submission" date="2018-06" db="EMBL/GenBank/DDBJ databases">
        <authorList>
            <consortium name="Pathogen Informatics"/>
            <person name="Doyle S."/>
        </authorList>
    </citation>
    <scope>NUCLEOTIDE SEQUENCE [LARGE SCALE GENOMIC DNA]</scope>
    <source>
        <strain evidence="7 13">4028STDY6275292</strain>
    </source>
</reference>
<accession>A0A2Y6H7G3</accession>
<dbReference type="AlphaFoldDB" id="A0A2Y6H7G3"/>
<sequence length="208" mass="24518">MHYQFLENDDFSFGLTGGFRNYGYHYVDEPGKDTANMQRWKIAPDWDVKLTDDLRFNGWLSMYKFANDLNTTGYADTRVETETGLQYTFNETVALRVNYYLERGFNMDDSRNNGEFSTQEIRAYLPLTLGNHSVTPYTRIGLDRWSNWDWQDDIEREGHDFNRVGLFYGYDFQNGLSVSLEYAFEWQDHDEGDSDKFHYAGVGVNYSF</sequence>
<evidence type="ECO:0000313" key="13">
    <source>
        <dbReference type="Proteomes" id="UP000251393"/>
    </source>
</evidence>
<dbReference type="InterPro" id="IPR053713">
    <property type="entry name" value="Bact_OM_Channel_sf"/>
</dbReference>
<evidence type="ECO:0000313" key="5">
    <source>
        <dbReference type="EMBL" id="SJE62666.1"/>
    </source>
</evidence>
<dbReference type="Proteomes" id="UP000187717">
    <property type="component" value="Unassembled WGS sequence"/>
</dbReference>
<gene>
    <name evidence="7" type="primary">ompG</name>
    <name evidence="3" type="ORF">ERS008175_04050</name>
    <name evidence="2" type="ORF">ERS428554_04548</name>
    <name evidence="6" type="ORF">SAMEA1569760_04267</name>
    <name evidence="4" type="ORF">SAMEA2054241_04187</name>
    <name evidence="5" type="ORF">SAMEA3356023_04563</name>
    <name evidence="7" type="ORF">SAMEA3710766_04453</name>
</gene>
<keyword evidence="1" id="KW-0732">Signal</keyword>
<evidence type="ECO:0000313" key="3">
    <source>
        <dbReference type="EMBL" id="CSS08526.1"/>
    </source>
</evidence>
<dbReference type="EMBL" id="FTSV01000243">
    <property type="protein sequence ID" value="SIY43805.1"/>
    <property type="molecule type" value="Genomic_DNA"/>
</dbReference>
<evidence type="ECO:0000313" key="2">
    <source>
        <dbReference type="EMBL" id="CSL07026.1"/>
    </source>
</evidence>
<dbReference type="InterPro" id="IPR018981">
    <property type="entry name" value="Outer_membrane_porin_G"/>
</dbReference>
<dbReference type="Pfam" id="PF09381">
    <property type="entry name" value="Porin_OmpG"/>
    <property type="match status" value="1"/>
</dbReference>
<evidence type="ECO:0000313" key="6">
    <source>
        <dbReference type="EMBL" id="SJH61695.1"/>
    </source>
</evidence>
<reference evidence="10 11" key="1">
    <citation type="submission" date="2017-01" db="EMBL/GenBank/DDBJ databases">
        <authorList>
            <consortium name="Pathogen Informatics"/>
        </authorList>
    </citation>
    <scope>NUCLEOTIDE SEQUENCE [LARGE SCALE GENOMIC DNA]</scope>
    <source>
        <strain evidence="3 8">20003593_1361393</strain>
        <strain evidence="2 9">20352044</strain>
        <strain evidence="4 10">2090STDY5461769</strain>
        <strain evidence="5 11">3626STDY6095480</strain>
        <strain evidence="6">Sh1405</strain>
        <strain evidence="12">sh1405</strain>
    </source>
</reference>
<evidence type="ECO:0000256" key="1">
    <source>
        <dbReference type="ARBA" id="ARBA00022729"/>
    </source>
</evidence>
<evidence type="ECO:0000313" key="8">
    <source>
        <dbReference type="Proteomes" id="UP000040926"/>
    </source>
</evidence>
<dbReference type="Proteomes" id="UP000251393">
    <property type="component" value="Unassembled WGS sequence"/>
</dbReference>
<proteinExistence type="predicted"/>
<evidence type="ECO:0000313" key="4">
    <source>
        <dbReference type="EMBL" id="SIY43805.1"/>
    </source>
</evidence>
<evidence type="ECO:0000313" key="10">
    <source>
        <dbReference type="Proteomes" id="UP000187708"/>
    </source>
</evidence>
<dbReference type="EMBL" id="UDYI01000222">
    <property type="protein sequence ID" value="SRR28005.1"/>
    <property type="molecule type" value="Genomic_DNA"/>
</dbReference>
<dbReference type="Proteomes" id="UP000187708">
    <property type="component" value="Unassembled WGS sequence"/>
</dbReference>
<dbReference type="SUPFAM" id="SSF56935">
    <property type="entry name" value="Porins"/>
    <property type="match status" value="1"/>
</dbReference>
<dbReference type="Proteomes" id="UP000045991">
    <property type="component" value="Unassembled WGS sequence"/>
</dbReference>
<comment type="caution">
    <text evidence="7">The sequence shown here is derived from an EMBL/GenBank/DDBJ whole genome shotgun (WGS) entry which is preliminary data.</text>
</comment>
<evidence type="ECO:0000313" key="9">
    <source>
        <dbReference type="Proteomes" id="UP000045991"/>
    </source>
</evidence>
<evidence type="ECO:0000313" key="12">
    <source>
        <dbReference type="Proteomes" id="UP000188006"/>
    </source>
</evidence>
<dbReference type="Gene3D" id="2.40.160.40">
    <property type="entry name" value="monomeric porin ompg"/>
    <property type="match status" value="1"/>
</dbReference>
<dbReference type="Proteomes" id="UP000188006">
    <property type="component" value="Unassembled WGS sequence"/>
</dbReference>
<name>A0A2Y6H7G3_SHISO</name>
<dbReference type="EMBL" id="FUBI01000208">
    <property type="protein sequence ID" value="SJH61695.1"/>
    <property type="molecule type" value="Genomic_DNA"/>
</dbReference>
<dbReference type="EMBL" id="CWXZ01000222">
    <property type="protein sequence ID" value="CSL07026.1"/>
    <property type="molecule type" value="Genomic_DNA"/>
</dbReference>
<dbReference type="EMBL" id="FTXV01000236">
    <property type="protein sequence ID" value="SJE62666.1"/>
    <property type="molecule type" value="Genomic_DNA"/>
</dbReference>
<dbReference type="EMBL" id="CXEC01000200">
    <property type="protein sequence ID" value="CSS08526.1"/>
    <property type="molecule type" value="Genomic_DNA"/>
</dbReference>
<dbReference type="Proteomes" id="UP000040926">
    <property type="component" value="Unassembled WGS sequence"/>
</dbReference>
<organism evidence="7 13">
    <name type="scientific">Shigella sonnei</name>
    <dbReference type="NCBI Taxonomy" id="624"/>
    <lineage>
        <taxon>Bacteria</taxon>
        <taxon>Pseudomonadati</taxon>
        <taxon>Pseudomonadota</taxon>
        <taxon>Gammaproteobacteria</taxon>
        <taxon>Enterobacterales</taxon>
        <taxon>Enterobacteriaceae</taxon>
        <taxon>Shigella</taxon>
    </lineage>
</organism>
<evidence type="ECO:0000313" key="7">
    <source>
        <dbReference type="EMBL" id="SRR28005.1"/>
    </source>
</evidence>
<protein>
    <submittedName>
        <fullName evidence="7">Outer membrane porin</fullName>
    </submittedName>
</protein>
<evidence type="ECO:0000313" key="11">
    <source>
        <dbReference type="Proteomes" id="UP000187717"/>
    </source>
</evidence>